<dbReference type="PANTHER" id="PTHR11571:SF150">
    <property type="entry name" value="GLUTATHIONE S-TRANSFERASE"/>
    <property type="match status" value="1"/>
</dbReference>
<sequence>MSKPTYKLTYFNGKGRAELIRLIFHSKNINFEDYRVGKEDWEALKPNTPMGHLPVLQVGNVTISESLTIARFAANETGIAGKTVVEKAQADMIVEVLNEFGAAAMKAIFSAGGPDKLPAALGAVVGKEGKNALGSVEKSFMANNPGGSFLVGKEITWADICLFNLMDILSDFGQDVEKILNDNSPKLLTIYKCVAENPNIAKWVQTRPKTDF</sequence>
<gene>
    <name evidence="4" type="ORF">OFUS_LOCUS18735</name>
</gene>
<evidence type="ECO:0000256" key="2">
    <source>
        <dbReference type="ARBA" id="ARBA00022613"/>
    </source>
</evidence>
<accession>A0A8J1UJZ5</accession>
<dbReference type="SUPFAM" id="SSF52833">
    <property type="entry name" value="Thioredoxin-like"/>
    <property type="match status" value="1"/>
</dbReference>
<dbReference type="InterPro" id="IPR036282">
    <property type="entry name" value="Glutathione-S-Trfase_C_sf"/>
</dbReference>
<evidence type="ECO:0000256" key="3">
    <source>
        <dbReference type="ARBA" id="ARBA00049616"/>
    </source>
</evidence>
<organism evidence="4 5">
    <name type="scientific">Owenia fusiformis</name>
    <name type="common">Polychaete worm</name>
    <dbReference type="NCBI Taxonomy" id="6347"/>
    <lineage>
        <taxon>Eukaryota</taxon>
        <taxon>Metazoa</taxon>
        <taxon>Spiralia</taxon>
        <taxon>Lophotrochozoa</taxon>
        <taxon>Annelida</taxon>
        <taxon>Polychaeta</taxon>
        <taxon>Sedentaria</taxon>
        <taxon>Canalipalpata</taxon>
        <taxon>Sabellida</taxon>
        <taxon>Oweniida</taxon>
        <taxon>Oweniidae</taxon>
        <taxon>Owenia</taxon>
    </lineage>
</organism>
<name>A0A8J1UJZ5_OWEFU</name>
<evidence type="ECO:0000256" key="1">
    <source>
        <dbReference type="ARBA" id="ARBA00007409"/>
    </source>
</evidence>
<dbReference type="InterPro" id="IPR036249">
    <property type="entry name" value="Thioredoxin-like_sf"/>
</dbReference>
<dbReference type="Gene3D" id="1.20.1050.130">
    <property type="match status" value="1"/>
</dbReference>
<dbReference type="GO" id="GO:0005212">
    <property type="term" value="F:structural constituent of eye lens"/>
    <property type="evidence" value="ECO:0007669"/>
    <property type="project" value="UniProtKB-KW"/>
</dbReference>
<dbReference type="SFLD" id="SFLDG01205">
    <property type="entry name" value="AMPS.1"/>
    <property type="match status" value="1"/>
</dbReference>
<dbReference type="InterPro" id="IPR050213">
    <property type="entry name" value="GST_superfamily"/>
</dbReference>
<dbReference type="Pfam" id="PF14497">
    <property type="entry name" value="GST_C_3"/>
    <property type="match status" value="1"/>
</dbReference>
<dbReference type="SFLD" id="SFLDG00363">
    <property type="entry name" value="AMPS_(cytGST):_Alpha-__Mu-__Pi"/>
    <property type="match status" value="1"/>
</dbReference>
<keyword evidence="5" id="KW-1185">Reference proteome</keyword>
<dbReference type="GO" id="GO:0006749">
    <property type="term" value="P:glutathione metabolic process"/>
    <property type="evidence" value="ECO:0007669"/>
    <property type="project" value="TreeGrafter"/>
</dbReference>
<dbReference type="CDD" id="cd03039">
    <property type="entry name" value="GST_N_Sigma_like"/>
    <property type="match status" value="1"/>
</dbReference>
<dbReference type="InterPro" id="IPR004045">
    <property type="entry name" value="Glutathione_S-Trfase_N"/>
</dbReference>
<dbReference type="SFLD" id="SFLDS00019">
    <property type="entry name" value="Glutathione_Transferase_(cytos"/>
    <property type="match status" value="1"/>
</dbReference>
<dbReference type="Proteomes" id="UP000749559">
    <property type="component" value="Unassembled WGS sequence"/>
</dbReference>
<dbReference type="GO" id="GO:0004364">
    <property type="term" value="F:glutathione transferase activity"/>
    <property type="evidence" value="ECO:0007669"/>
    <property type="project" value="TreeGrafter"/>
</dbReference>
<comment type="similarity">
    <text evidence="1">Belongs to the GST superfamily.</text>
</comment>
<evidence type="ECO:0000313" key="4">
    <source>
        <dbReference type="EMBL" id="CAH1793957.1"/>
    </source>
</evidence>
<dbReference type="OrthoDB" id="414243at2759"/>
<dbReference type="CDD" id="cd03192">
    <property type="entry name" value="GST_C_Sigma_like"/>
    <property type="match status" value="1"/>
</dbReference>
<proteinExistence type="inferred from homology"/>
<comment type="caution">
    <text evidence="4">The sequence shown here is derived from an EMBL/GenBank/DDBJ whole genome shotgun (WGS) entry which is preliminary data.</text>
</comment>
<keyword evidence="2" id="KW-0273">Eye lens protein</keyword>
<dbReference type="InterPro" id="IPR004046">
    <property type="entry name" value="GST_C"/>
</dbReference>
<dbReference type="FunFam" id="3.40.30.10:FF:000035">
    <property type="entry name" value="hematopoietic prostaglandin D synthase"/>
    <property type="match status" value="1"/>
</dbReference>
<dbReference type="InterPro" id="IPR040079">
    <property type="entry name" value="Glutathione_S-Trfase"/>
</dbReference>
<reference evidence="4" key="1">
    <citation type="submission" date="2022-03" db="EMBL/GenBank/DDBJ databases">
        <authorList>
            <person name="Martin C."/>
        </authorList>
    </citation>
    <scope>NUCLEOTIDE SEQUENCE</scope>
</reference>
<dbReference type="PROSITE" id="PS50404">
    <property type="entry name" value="GST_NTER"/>
    <property type="match status" value="1"/>
</dbReference>
<evidence type="ECO:0000313" key="5">
    <source>
        <dbReference type="Proteomes" id="UP000749559"/>
    </source>
</evidence>
<dbReference type="SUPFAM" id="SSF47616">
    <property type="entry name" value="GST C-terminal domain-like"/>
    <property type="match status" value="1"/>
</dbReference>
<dbReference type="PROSITE" id="PS50405">
    <property type="entry name" value="GST_CTER"/>
    <property type="match status" value="1"/>
</dbReference>
<dbReference type="InterPro" id="IPR010987">
    <property type="entry name" value="Glutathione-S-Trfase_C-like"/>
</dbReference>
<dbReference type="PANTHER" id="PTHR11571">
    <property type="entry name" value="GLUTATHIONE S-TRANSFERASE"/>
    <property type="match status" value="1"/>
</dbReference>
<dbReference type="AlphaFoldDB" id="A0A8J1UJZ5"/>
<protein>
    <submittedName>
        <fullName evidence="4">Uncharacterized protein</fullName>
    </submittedName>
</protein>
<comment type="function">
    <text evidence="3">S-crystallins are structural components of squids and octopi eye lens. Contains relatively little if any GST activity.</text>
</comment>
<dbReference type="EMBL" id="CAIIXF020000009">
    <property type="protein sequence ID" value="CAH1793957.1"/>
    <property type="molecule type" value="Genomic_DNA"/>
</dbReference>
<dbReference type="Pfam" id="PF02798">
    <property type="entry name" value="GST_N"/>
    <property type="match status" value="1"/>
</dbReference>